<feature type="domain" description="GIY-YIG" evidence="2">
    <location>
        <begin position="1"/>
        <end position="70"/>
    </location>
</feature>
<comment type="similarity">
    <text evidence="1">Belongs to the UPF0213 family.</text>
</comment>
<dbReference type="GO" id="GO:0004519">
    <property type="term" value="F:endonuclease activity"/>
    <property type="evidence" value="ECO:0007669"/>
    <property type="project" value="UniProtKB-KW"/>
</dbReference>
<dbReference type="Proteomes" id="UP000245523">
    <property type="component" value="Unassembled WGS sequence"/>
</dbReference>
<dbReference type="PROSITE" id="PS50164">
    <property type="entry name" value="GIY_YIG"/>
    <property type="match status" value="1"/>
</dbReference>
<dbReference type="Gene3D" id="3.40.1440.10">
    <property type="entry name" value="GIY-YIG endonuclease"/>
    <property type="match status" value="1"/>
</dbReference>
<reference evidence="3 4" key="1">
    <citation type="submission" date="2018-05" db="EMBL/GenBank/DDBJ databases">
        <title>Animal gut microbial communities from fecal samples from Wisconsin, USA.</title>
        <authorList>
            <person name="Neumann A."/>
        </authorList>
    </citation>
    <scope>NUCLEOTIDE SEQUENCE [LARGE SCALE GENOMIC DNA]</scope>
    <source>
        <strain evidence="3 4">UWS4</strain>
    </source>
</reference>
<dbReference type="InterPro" id="IPR050190">
    <property type="entry name" value="UPF0213_domain"/>
</dbReference>
<name>A0ABX5LN99_9BACT</name>
<dbReference type="CDD" id="cd10456">
    <property type="entry name" value="GIY-YIG_UPF0213"/>
    <property type="match status" value="1"/>
</dbReference>
<dbReference type="EMBL" id="QGHD01000002">
    <property type="protein sequence ID" value="PWL03892.1"/>
    <property type="molecule type" value="Genomic_DNA"/>
</dbReference>
<evidence type="ECO:0000313" key="3">
    <source>
        <dbReference type="EMBL" id="PWL03892.1"/>
    </source>
</evidence>
<dbReference type="InterPro" id="IPR000305">
    <property type="entry name" value="GIY-YIG_endonuc"/>
</dbReference>
<comment type="caution">
    <text evidence="3">The sequence shown here is derived from an EMBL/GenBank/DDBJ whole genome shotgun (WGS) entry which is preliminary data.</text>
</comment>
<gene>
    <name evidence="3" type="ORF">B0H50_10264</name>
</gene>
<protein>
    <submittedName>
        <fullName evidence="3">Endonuclease</fullName>
    </submittedName>
</protein>
<keyword evidence="3" id="KW-0540">Nuclease</keyword>
<keyword evidence="3" id="KW-0255">Endonuclease</keyword>
<sequence>MLECKGGRIYTGYATDVQKRFETHCAGKGAKFTRAFPPEKILKVFELKTKHDALRLEALIKQKSPAEKRKIVEGKDDFSLTDNLQREI</sequence>
<keyword evidence="4" id="KW-1185">Reference proteome</keyword>
<dbReference type="PANTHER" id="PTHR34477">
    <property type="entry name" value="UPF0213 PROTEIN YHBQ"/>
    <property type="match status" value="1"/>
</dbReference>
<dbReference type="Pfam" id="PF01541">
    <property type="entry name" value="GIY-YIG"/>
    <property type="match status" value="1"/>
</dbReference>
<dbReference type="PANTHER" id="PTHR34477:SF1">
    <property type="entry name" value="UPF0213 PROTEIN YHBQ"/>
    <property type="match status" value="1"/>
</dbReference>
<dbReference type="InterPro" id="IPR035901">
    <property type="entry name" value="GIY-YIG_endonuc_sf"/>
</dbReference>
<evidence type="ECO:0000313" key="4">
    <source>
        <dbReference type="Proteomes" id="UP000245523"/>
    </source>
</evidence>
<evidence type="ECO:0000256" key="1">
    <source>
        <dbReference type="ARBA" id="ARBA00007435"/>
    </source>
</evidence>
<proteinExistence type="inferred from homology"/>
<dbReference type="SUPFAM" id="SSF82771">
    <property type="entry name" value="GIY-YIG endonuclease"/>
    <property type="match status" value="1"/>
</dbReference>
<accession>A0ABX5LN99</accession>
<organism evidence="3 4">
    <name type="scientific">Hallerella porci</name>
    <dbReference type="NCBI Taxonomy" id="1945871"/>
    <lineage>
        <taxon>Bacteria</taxon>
        <taxon>Pseudomonadati</taxon>
        <taxon>Fibrobacterota</taxon>
        <taxon>Fibrobacteria</taxon>
        <taxon>Fibrobacterales</taxon>
        <taxon>Fibrobacteraceae</taxon>
        <taxon>Hallerella</taxon>
    </lineage>
</organism>
<evidence type="ECO:0000259" key="2">
    <source>
        <dbReference type="PROSITE" id="PS50164"/>
    </source>
</evidence>
<keyword evidence="3" id="KW-0378">Hydrolase</keyword>